<dbReference type="CDD" id="cd00093">
    <property type="entry name" value="HTH_XRE"/>
    <property type="match status" value="1"/>
</dbReference>
<evidence type="ECO:0000259" key="3">
    <source>
        <dbReference type="PROSITE" id="PS50943"/>
    </source>
</evidence>
<evidence type="ECO:0000256" key="1">
    <source>
        <dbReference type="ARBA" id="ARBA00023125"/>
    </source>
</evidence>
<dbReference type="Proteomes" id="UP000592181">
    <property type="component" value="Unassembled WGS sequence"/>
</dbReference>
<gene>
    <name evidence="4" type="ORF">BJY28_001803</name>
</gene>
<dbReference type="SUPFAM" id="SSF47413">
    <property type="entry name" value="lambda repressor-like DNA-binding domains"/>
    <property type="match status" value="1"/>
</dbReference>
<evidence type="ECO:0000313" key="5">
    <source>
        <dbReference type="Proteomes" id="UP000592181"/>
    </source>
</evidence>
<dbReference type="SMART" id="SM00530">
    <property type="entry name" value="HTH_XRE"/>
    <property type="match status" value="1"/>
</dbReference>
<dbReference type="GO" id="GO:0003700">
    <property type="term" value="F:DNA-binding transcription factor activity"/>
    <property type="evidence" value="ECO:0007669"/>
    <property type="project" value="TreeGrafter"/>
</dbReference>
<dbReference type="EMBL" id="JACBZX010000001">
    <property type="protein sequence ID" value="NYG37334.1"/>
    <property type="molecule type" value="Genomic_DNA"/>
</dbReference>
<dbReference type="Gene3D" id="1.10.260.40">
    <property type="entry name" value="lambda repressor-like DNA-binding domains"/>
    <property type="match status" value="1"/>
</dbReference>
<comment type="caution">
    <text evidence="4">The sequence shown here is derived from an EMBL/GenBank/DDBJ whole genome shotgun (WGS) entry which is preliminary data.</text>
</comment>
<feature type="compositionally biased region" description="Polar residues" evidence="2">
    <location>
        <begin position="76"/>
        <end position="90"/>
    </location>
</feature>
<proteinExistence type="predicted"/>
<dbReference type="InterPro" id="IPR001387">
    <property type="entry name" value="Cro/C1-type_HTH"/>
</dbReference>
<feature type="domain" description="HTH cro/C1-type" evidence="3">
    <location>
        <begin position="13"/>
        <end position="67"/>
    </location>
</feature>
<dbReference type="RefSeq" id="WP_179462712.1">
    <property type="nucleotide sequence ID" value="NZ_JACBZX010000001.1"/>
</dbReference>
<sequence length="122" mass="13173">MTKLWRQMLGDAIRGTRRERGERLVDVAETAGISPQYLSEIERGRKEPSSEMVEAVAEALGLTTLDLVRRAADESASATGPTTTSRLASVTSLRSDGSDGSDRTDRPERPDRTRASVLALAG</sequence>
<accession>A0A852XAF5</accession>
<dbReference type="PANTHER" id="PTHR46797:SF1">
    <property type="entry name" value="METHYLPHOSPHONATE SYNTHASE"/>
    <property type="match status" value="1"/>
</dbReference>
<dbReference type="GO" id="GO:0003677">
    <property type="term" value="F:DNA binding"/>
    <property type="evidence" value="ECO:0007669"/>
    <property type="project" value="UniProtKB-KW"/>
</dbReference>
<dbReference type="AlphaFoldDB" id="A0A852XAF5"/>
<organism evidence="4 5">
    <name type="scientific">Janibacter alkaliphilus</name>
    <dbReference type="NCBI Taxonomy" id="1069963"/>
    <lineage>
        <taxon>Bacteria</taxon>
        <taxon>Bacillati</taxon>
        <taxon>Actinomycetota</taxon>
        <taxon>Actinomycetes</taxon>
        <taxon>Micrococcales</taxon>
        <taxon>Intrasporangiaceae</taxon>
        <taxon>Janibacter</taxon>
    </lineage>
</organism>
<keyword evidence="1" id="KW-0238">DNA-binding</keyword>
<evidence type="ECO:0000313" key="4">
    <source>
        <dbReference type="EMBL" id="NYG37334.1"/>
    </source>
</evidence>
<feature type="region of interest" description="Disordered" evidence="2">
    <location>
        <begin position="73"/>
        <end position="122"/>
    </location>
</feature>
<reference evidence="4 5" key="1">
    <citation type="submission" date="2020-07" db="EMBL/GenBank/DDBJ databases">
        <title>Sequencing the genomes of 1000 actinobacteria strains.</title>
        <authorList>
            <person name="Klenk H.-P."/>
        </authorList>
    </citation>
    <scope>NUCLEOTIDE SEQUENCE [LARGE SCALE GENOMIC DNA]</scope>
    <source>
        <strain evidence="4 5">DSM 24723</strain>
    </source>
</reference>
<dbReference type="InterPro" id="IPR050807">
    <property type="entry name" value="TransReg_Diox_bact_type"/>
</dbReference>
<feature type="compositionally biased region" description="Basic and acidic residues" evidence="2">
    <location>
        <begin position="96"/>
        <end position="114"/>
    </location>
</feature>
<dbReference type="InterPro" id="IPR010982">
    <property type="entry name" value="Lambda_DNA-bd_dom_sf"/>
</dbReference>
<dbReference type="Pfam" id="PF01381">
    <property type="entry name" value="HTH_3"/>
    <property type="match status" value="1"/>
</dbReference>
<name>A0A852XAF5_9MICO</name>
<dbReference type="PANTHER" id="PTHR46797">
    <property type="entry name" value="HTH-TYPE TRANSCRIPTIONAL REGULATOR"/>
    <property type="match status" value="1"/>
</dbReference>
<dbReference type="PROSITE" id="PS50943">
    <property type="entry name" value="HTH_CROC1"/>
    <property type="match status" value="1"/>
</dbReference>
<evidence type="ECO:0000256" key="2">
    <source>
        <dbReference type="SAM" id="MobiDB-lite"/>
    </source>
</evidence>
<keyword evidence="5" id="KW-1185">Reference proteome</keyword>
<protein>
    <submittedName>
        <fullName evidence="4">Transcriptional regulator with XRE-family HTH domain</fullName>
    </submittedName>
</protein>
<dbReference type="GO" id="GO:0005829">
    <property type="term" value="C:cytosol"/>
    <property type="evidence" value="ECO:0007669"/>
    <property type="project" value="TreeGrafter"/>
</dbReference>